<evidence type="ECO:0000313" key="2">
    <source>
        <dbReference type="Proteomes" id="UP000199518"/>
    </source>
</evidence>
<name>A0A1I3TEV0_9PLAN</name>
<keyword evidence="2" id="KW-1185">Reference proteome</keyword>
<organism evidence="1 2">
    <name type="scientific">Planctomicrobium piriforme</name>
    <dbReference type="NCBI Taxonomy" id="1576369"/>
    <lineage>
        <taxon>Bacteria</taxon>
        <taxon>Pseudomonadati</taxon>
        <taxon>Planctomycetota</taxon>
        <taxon>Planctomycetia</taxon>
        <taxon>Planctomycetales</taxon>
        <taxon>Planctomycetaceae</taxon>
        <taxon>Planctomicrobium</taxon>
    </lineage>
</organism>
<protein>
    <submittedName>
        <fullName evidence="1">Uncharacterized protein</fullName>
    </submittedName>
</protein>
<proteinExistence type="predicted"/>
<dbReference type="EMBL" id="FOQD01000030">
    <property type="protein sequence ID" value="SFJ69465.1"/>
    <property type="molecule type" value="Genomic_DNA"/>
</dbReference>
<reference evidence="2" key="1">
    <citation type="submission" date="2016-10" db="EMBL/GenBank/DDBJ databases">
        <authorList>
            <person name="Varghese N."/>
            <person name="Submissions S."/>
        </authorList>
    </citation>
    <scope>NUCLEOTIDE SEQUENCE [LARGE SCALE GENOMIC DNA]</scope>
    <source>
        <strain evidence="2">DSM 26348</strain>
    </source>
</reference>
<evidence type="ECO:0000313" key="1">
    <source>
        <dbReference type="EMBL" id="SFJ69465.1"/>
    </source>
</evidence>
<gene>
    <name evidence="1" type="ORF">SAMN05421753_1302</name>
</gene>
<dbReference type="AlphaFoldDB" id="A0A1I3TEV0"/>
<accession>A0A1I3TEV0</accession>
<dbReference type="Proteomes" id="UP000199518">
    <property type="component" value="Unassembled WGS sequence"/>
</dbReference>
<dbReference type="STRING" id="1576369.SAMN05421753_1302"/>
<sequence>MRRGRFLVLSAPAHLPGELICHWSIGHFELFRFNYRDRPNFLGIGDTFAVKSELIEVPICHLSFVICHLSFVICH</sequence>